<keyword evidence="2" id="KW-1133">Transmembrane helix</keyword>
<reference evidence="3 4" key="1">
    <citation type="journal article" date="2023" name="Plants (Basel)">
        <title>Bridging the Gap: Combining Genomics and Transcriptomics Approaches to Understand Stylosanthes scabra, an Orphan Legume from the Brazilian Caatinga.</title>
        <authorList>
            <person name="Ferreira-Neto J.R.C."/>
            <person name="da Silva M.D."/>
            <person name="Binneck E."/>
            <person name="de Melo N.F."/>
            <person name="da Silva R.H."/>
            <person name="de Melo A.L.T.M."/>
            <person name="Pandolfi V."/>
            <person name="Bustamante F.O."/>
            <person name="Brasileiro-Vidal A.C."/>
            <person name="Benko-Iseppon A.M."/>
        </authorList>
    </citation>
    <scope>NUCLEOTIDE SEQUENCE [LARGE SCALE GENOMIC DNA]</scope>
    <source>
        <tissue evidence="3">Leaves</tissue>
    </source>
</reference>
<organism evidence="3 4">
    <name type="scientific">Stylosanthes scabra</name>
    <dbReference type="NCBI Taxonomy" id="79078"/>
    <lineage>
        <taxon>Eukaryota</taxon>
        <taxon>Viridiplantae</taxon>
        <taxon>Streptophyta</taxon>
        <taxon>Embryophyta</taxon>
        <taxon>Tracheophyta</taxon>
        <taxon>Spermatophyta</taxon>
        <taxon>Magnoliopsida</taxon>
        <taxon>eudicotyledons</taxon>
        <taxon>Gunneridae</taxon>
        <taxon>Pentapetalae</taxon>
        <taxon>rosids</taxon>
        <taxon>fabids</taxon>
        <taxon>Fabales</taxon>
        <taxon>Fabaceae</taxon>
        <taxon>Papilionoideae</taxon>
        <taxon>50 kb inversion clade</taxon>
        <taxon>dalbergioids sensu lato</taxon>
        <taxon>Dalbergieae</taxon>
        <taxon>Pterocarpus clade</taxon>
        <taxon>Stylosanthes</taxon>
    </lineage>
</organism>
<comment type="caution">
    <text evidence="3">The sequence shown here is derived from an EMBL/GenBank/DDBJ whole genome shotgun (WGS) entry which is preliminary data.</text>
</comment>
<feature type="transmembrane region" description="Helical" evidence="2">
    <location>
        <begin position="21"/>
        <end position="41"/>
    </location>
</feature>
<gene>
    <name evidence="3" type="ORF">PIB30_080823</name>
</gene>
<name>A0ABU6VQA1_9FABA</name>
<sequence length="159" mass="17843">MASQGLKVIEDILELVLLKKYIMALYRVIIMAWLWTLPLLFQLPSICCESFSNPLSLTWSRLTRGLRIVTRSGEKMNCGDGNGDGSDYDDDDGDGSGSGNEEERLHEQSDDQIRGGIDEKRRPWCAVKTATTIRSGSEKGGNNQQWRRRLGSAREAMCE</sequence>
<evidence type="ECO:0000313" key="3">
    <source>
        <dbReference type="EMBL" id="MED6175699.1"/>
    </source>
</evidence>
<protein>
    <submittedName>
        <fullName evidence="3">Uncharacterized protein</fullName>
    </submittedName>
</protein>
<evidence type="ECO:0000313" key="4">
    <source>
        <dbReference type="Proteomes" id="UP001341840"/>
    </source>
</evidence>
<dbReference type="EMBL" id="JASCZI010152223">
    <property type="protein sequence ID" value="MED6175699.1"/>
    <property type="molecule type" value="Genomic_DNA"/>
</dbReference>
<keyword evidence="2" id="KW-0472">Membrane</keyword>
<accession>A0ABU6VQA1</accession>
<feature type="region of interest" description="Disordered" evidence="1">
    <location>
        <begin position="73"/>
        <end position="159"/>
    </location>
</feature>
<proteinExistence type="predicted"/>
<dbReference type="Proteomes" id="UP001341840">
    <property type="component" value="Unassembled WGS sequence"/>
</dbReference>
<keyword evidence="2" id="KW-0812">Transmembrane</keyword>
<feature type="compositionally biased region" description="Polar residues" evidence="1">
    <location>
        <begin position="129"/>
        <end position="145"/>
    </location>
</feature>
<feature type="compositionally biased region" description="Basic and acidic residues" evidence="1">
    <location>
        <begin position="101"/>
        <end position="122"/>
    </location>
</feature>
<evidence type="ECO:0000256" key="1">
    <source>
        <dbReference type="SAM" id="MobiDB-lite"/>
    </source>
</evidence>
<keyword evidence="4" id="KW-1185">Reference proteome</keyword>
<evidence type="ECO:0000256" key="2">
    <source>
        <dbReference type="SAM" id="Phobius"/>
    </source>
</evidence>